<dbReference type="GO" id="GO:0005634">
    <property type="term" value="C:nucleus"/>
    <property type="evidence" value="ECO:0007669"/>
    <property type="project" value="UniProtKB-SubCell"/>
</dbReference>
<dbReference type="RefSeq" id="XP_033386258.1">
    <property type="nucleotide sequence ID" value="XM_033527606.1"/>
</dbReference>
<dbReference type="PANTHER" id="PTHR31001">
    <property type="entry name" value="UNCHARACTERIZED TRANSCRIPTIONAL REGULATORY PROTEIN"/>
    <property type="match status" value="1"/>
</dbReference>
<dbReference type="Proteomes" id="UP000799778">
    <property type="component" value="Unassembled WGS sequence"/>
</dbReference>
<dbReference type="PROSITE" id="PS00463">
    <property type="entry name" value="ZN2_CY6_FUNGAL_1"/>
    <property type="match status" value="1"/>
</dbReference>
<keyword evidence="3" id="KW-0539">Nucleus</keyword>
<name>A0A6A5XY96_9PLEO</name>
<dbReference type="SUPFAM" id="SSF57701">
    <property type="entry name" value="Zn2/Cys6 DNA-binding domain"/>
    <property type="match status" value="1"/>
</dbReference>
<comment type="subcellular location">
    <subcellularLocation>
        <location evidence="1">Nucleus</location>
    </subcellularLocation>
</comment>
<evidence type="ECO:0000313" key="6">
    <source>
        <dbReference type="Proteomes" id="UP000799778"/>
    </source>
</evidence>
<dbReference type="CDD" id="cd00067">
    <property type="entry name" value="GAL4"/>
    <property type="match status" value="1"/>
</dbReference>
<dbReference type="PROSITE" id="PS50048">
    <property type="entry name" value="ZN2_CY6_FUNGAL_2"/>
    <property type="match status" value="1"/>
</dbReference>
<dbReference type="OrthoDB" id="4898680at2759"/>
<sequence>MSVMTTPRRNNGRPEACLPCRRRKVACDHARPICSRCIRRKHPDACKYGVSIVSSRQPVDEPLRAASPQINDGLDILPEPPVRAAPRNSEDFTPGYLGFTSFYRTFNEASTSIPASPHFELGNSLNEVSDSPGAVLSLPDPTLQASVAVLKCFPGRQKAQDLLRAHFDPHDGWLRPVAEFTLVELYDTFDQVITGTPSQGQLETLARTISNNTARPFQDDEVDARKWIDQFSGRNTRWETLGILFSYWECGARNSINRDERLMESFQRCVEHCFRMARNASSGANCMVLYLSWKRTVFGSMTAGSANLLCWEYHAESVALLTFAGWHASTMQAQQSPTLASEMRHRINIMIYVGDKISASFTGRPPLMSRRFMSAPLPLDLEDDALLSDRNTLQSAAALLNETEWADRDNLCTSTFLRARAKLTFIREEILELALGGHTTTSADTLRDVKSRAEQVFRDFPRSLQLNLAGTINQDTDAPTLHMRLIAYLEHLQNLFFIERLLIRNHAATRDEILSISYRMVSTTLLYWRNMDRLSALRTDFQWLVMAYAAPGGGILCLELVRPTMTSFAHDPSLSRSNIIQQLSLLVGFLDWGVSIATPNRKLCAACKTIIERVLDHTLNAPPNGHIMDADMLGMGTLNELDFDFNLLDTFDWMPMEMSQPP</sequence>
<dbReference type="Gene3D" id="4.10.240.10">
    <property type="entry name" value="Zn(2)-C6 fungal-type DNA-binding domain"/>
    <property type="match status" value="1"/>
</dbReference>
<dbReference type="GO" id="GO:0006351">
    <property type="term" value="P:DNA-templated transcription"/>
    <property type="evidence" value="ECO:0007669"/>
    <property type="project" value="InterPro"/>
</dbReference>
<dbReference type="InterPro" id="IPR001138">
    <property type="entry name" value="Zn2Cys6_DnaBD"/>
</dbReference>
<evidence type="ECO:0000313" key="5">
    <source>
        <dbReference type="EMBL" id="KAF2017919.1"/>
    </source>
</evidence>
<feature type="domain" description="Zn(2)-C6 fungal-type" evidence="4">
    <location>
        <begin position="16"/>
        <end position="48"/>
    </location>
</feature>
<accession>A0A6A5XY96</accession>
<evidence type="ECO:0000259" key="4">
    <source>
        <dbReference type="PROSITE" id="PS50048"/>
    </source>
</evidence>
<proteinExistence type="predicted"/>
<organism evidence="5 6">
    <name type="scientific">Aaosphaeria arxii CBS 175.79</name>
    <dbReference type="NCBI Taxonomy" id="1450172"/>
    <lineage>
        <taxon>Eukaryota</taxon>
        <taxon>Fungi</taxon>
        <taxon>Dikarya</taxon>
        <taxon>Ascomycota</taxon>
        <taxon>Pezizomycotina</taxon>
        <taxon>Dothideomycetes</taxon>
        <taxon>Pleosporomycetidae</taxon>
        <taxon>Pleosporales</taxon>
        <taxon>Pleosporales incertae sedis</taxon>
        <taxon>Aaosphaeria</taxon>
    </lineage>
</organism>
<dbReference type="GO" id="GO:0003677">
    <property type="term" value="F:DNA binding"/>
    <property type="evidence" value="ECO:0007669"/>
    <property type="project" value="InterPro"/>
</dbReference>
<protein>
    <recommendedName>
        <fullName evidence="4">Zn(2)-C6 fungal-type domain-containing protein</fullName>
    </recommendedName>
</protein>
<keyword evidence="6" id="KW-1185">Reference proteome</keyword>
<dbReference type="GO" id="GO:0008270">
    <property type="term" value="F:zinc ion binding"/>
    <property type="evidence" value="ECO:0007669"/>
    <property type="project" value="InterPro"/>
</dbReference>
<gene>
    <name evidence="5" type="ORF">BU24DRAFT_420967</name>
</gene>
<dbReference type="InterPro" id="IPR050613">
    <property type="entry name" value="Sec_Metabolite_Reg"/>
</dbReference>
<dbReference type="SMART" id="SM00066">
    <property type="entry name" value="GAL4"/>
    <property type="match status" value="1"/>
</dbReference>
<reference evidence="5" key="1">
    <citation type="journal article" date="2020" name="Stud. Mycol.">
        <title>101 Dothideomycetes genomes: a test case for predicting lifestyles and emergence of pathogens.</title>
        <authorList>
            <person name="Haridas S."/>
            <person name="Albert R."/>
            <person name="Binder M."/>
            <person name="Bloem J."/>
            <person name="Labutti K."/>
            <person name="Salamov A."/>
            <person name="Andreopoulos B."/>
            <person name="Baker S."/>
            <person name="Barry K."/>
            <person name="Bills G."/>
            <person name="Bluhm B."/>
            <person name="Cannon C."/>
            <person name="Castanera R."/>
            <person name="Culley D."/>
            <person name="Daum C."/>
            <person name="Ezra D."/>
            <person name="Gonzalez J."/>
            <person name="Henrissat B."/>
            <person name="Kuo A."/>
            <person name="Liang C."/>
            <person name="Lipzen A."/>
            <person name="Lutzoni F."/>
            <person name="Magnuson J."/>
            <person name="Mondo S."/>
            <person name="Nolan M."/>
            <person name="Ohm R."/>
            <person name="Pangilinan J."/>
            <person name="Park H.-J."/>
            <person name="Ramirez L."/>
            <person name="Alfaro M."/>
            <person name="Sun H."/>
            <person name="Tritt A."/>
            <person name="Yoshinaga Y."/>
            <person name="Zwiers L.-H."/>
            <person name="Turgeon B."/>
            <person name="Goodwin S."/>
            <person name="Spatafora J."/>
            <person name="Crous P."/>
            <person name="Grigoriev I."/>
        </authorList>
    </citation>
    <scope>NUCLEOTIDE SEQUENCE</scope>
    <source>
        <strain evidence="5">CBS 175.79</strain>
    </source>
</reference>
<evidence type="ECO:0000256" key="3">
    <source>
        <dbReference type="ARBA" id="ARBA00023242"/>
    </source>
</evidence>
<dbReference type="InterPro" id="IPR036864">
    <property type="entry name" value="Zn2-C6_fun-type_DNA-bd_sf"/>
</dbReference>
<keyword evidence="2" id="KW-0479">Metal-binding</keyword>
<dbReference type="EMBL" id="ML978068">
    <property type="protein sequence ID" value="KAF2017919.1"/>
    <property type="molecule type" value="Genomic_DNA"/>
</dbReference>
<dbReference type="Pfam" id="PF04082">
    <property type="entry name" value="Fungal_trans"/>
    <property type="match status" value="1"/>
</dbReference>
<dbReference type="GeneID" id="54285003"/>
<evidence type="ECO:0000256" key="2">
    <source>
        <dbReference type="ARBA" id="ARBA00022723"/>
    </source>
</evidence>
<dbReference type="PANTHER" id="PTHR31001:SF40">
    <property type="entry name" value="ZN(II)2CYS6 TRANSCRIPTION FACTOR (EUROFUNG)"/>
    <property type="match status" value="1"/>
</dbReference>
<dbReference type="GO" id="GO:0000981">
    <property type="term" value="F:DNA-binding transcription factor activity, RNA polymerase II-specific"/>
    <property type="evidence" value="ECO:0007669"/>
    <property type="project" value="InterPro"/>
</dbReference>
<dbReference type="InterPro" id="IPR007219">
    <property type="entry name" value="XnlR_reg_dom"/>
</dbReference>
<dbReference type="AlphaFoldDB" id="A0A6A5XY96"/>
<dbReference type="CDD" id="cd12148">
    <property type="entry name" value="fungal_TF_MHR"/>
    <property type="match status" value="1"/>
</dbReference>
<dbReference type="Pfam" id="PF00172">
    <property type="entry name" value="Zn_clus"/>
    <property type="match status" value="1"/>
</dbReference>
<evidence type="ECO:0000256" key="1">
    <source>
        <dbReference type="ARBA" id="ARBA00004123"/>
    </source>
</evidence>